<dbReference type="CDD" id="cd03057">
    <property type="entry name" value="GST_N_Beta"/>
    <property type="match status" value="1"/>
</dbReference>
<keyword evidence="3" id="KW-0808">Transferase</keyword>
<dbReference type="InterPro" id="IPR036282">
    <property type="entry name" value="Glutathione-S-Trfase_C_sf"/>
</dbReference>
<dbReference type="InterPro" id="IPR040079">
    <property type="entry name" value="Glutathione_S-Trfase"/>
</dbReference>
<dbReference type="PANTHER" id="PTHR44051">
    <property type="entry name" value="GLUTATHIONE S-TRANSFERASE-RELATED"/>
    <property type="match status" value="1"/>
</dbReference>
<proteinExistence type="predicted"/>
<dbReference type="Pfam" id="PF00043">
    <property type="entry name" value="GST_C"/>
    <property type="match status" value="1"/>
</dbReference>
<dbReference type="GO" id="GO:0016740">
    <property type="term" value="F:transferase activity"/>
    <property type="evidence" value="ECO:0007669"/>
    <property type="project" value="UniProtKB-KW"/>
</dbReference>
<dbReference type="OrthoDB" id="8772754at2"/>
<evidence type="ECO:0000259" key="1">
    <source>
        <dbReference type="PROSITE" id="PS50404"/>
    </source>
</evidence>
<feature type="domain" description="GST N-terminal" evidence="1">
    <location>
        <begin position="1"/>
        <end position="81"/>
    </location>
</feature>
<sequence length="198" mass="22253">MKLYYSPGACSLADHIAMHEADLTFDRVRVDLKTKLTETGQKFEEINPKGYVPTIEMDDGQRLTENIAILSWIAQRKPSLAPTGELGASRLLEMLAFISTEIHKQFGRVFKPTSDAEASAAREKISQRFRQIAGMLKGDYLFGDQASVADSYLFTMLLWAKNVKLEVPQALADFAQRMRTRPAVQLALKHEGLEFGKE</sequence>
<keyword evidence="4" id="KW-1185">Reference proteome</keyword>
<dbReference type="PANTHER" id="PTHR44051:SF8">
    <property type="entry name" value="GLUTATHIONE S-TRANSFERASE GSTA"/>
    <property type="match status" value="1"/>
</dbReference>
<dbReference type="InterPro" id="IPR010987">
    <property type="entry name" value="Glutathione-S-Trfase_C-like"/>
</dbReference>
<dbReference type="Proteomes" id="UP000184226">
    <property type="component" value="Unassembled WGS sequence"/>
</dbReference>
<dbReference type="PROSITE" id="PS50404">
    <property type="entry name" value="GST_NTER"/>
    <property type="match status" value="1"/>
</dbReference>
<dbReference type="Gene3D" id="3.40.30.10">
    <property type="entry name" value="Glutaredoxin"/>
    <property type="match status" value="1"/>
</dbReference>
<accession>A0A1M5YYD7</accession>
<evidence type="ECO:0000259" key="2">
    <source>
        <dbReference type="PROSITE" id="PS50405"/>
    </source>
</evidence>
<evidence type="ECO:0000313" key="4">
    <source>
        <dbReference type="Proteomes" id="UP000184226"/>
    </source>
</evidence>
<dbReference type="SFLD" id="SFLDG00358">
    <property type="entry name" value="Main_(cytGST)"/>
    <property type="match status" value="1"/>
</dbReference>
<dbReference type="InterPro" id="IPR004045">
    <property type="entry name" value="Glutathione_S-Trfase_N"/>
</dbReference>
<dbReference type="Gene3D" id="1.20.1050.10">
    <property type="match status" value="1"/>
</dbReference>
<reference evidence="3 4" key="1">
    <citation type="submission" date="2016-11" db="EMBL/GenBank/DDBJ databases">
        <authorList>
            <person name="Jaros S."/>
            <person name="Januszkiewicz K."/>
            <person name="Wedrychowicz H."/>
        </authorList>
    </citation>
    <scope>NUCLEOTIDE SEQUENCE [LARGE SCALE GENOMIC DNA]</scope>
    <source>
        <strain evidence="3 4">CGMCC 1.10190</strain>
    </source>
</reference>
<dbReference type="STRING" id="658167.SAMN04488135_11175"/>
<dbReference type="SFLD" id="SFLDG01150">
    <property type="entry name" value="Main.1:_Beta-like"/>
    <property type="match status" value="1"/>
</dbReference>
<dbReference type="AlphaFoldDB" id="A0A1M5YYD7"/>
<dbReference type="CDD" id="cd03188">
    <property type="entry name" value="GST_C_Beta"/>
    <property type="match status" value="1"/>
</dbReference>
<organism evidence="3 4">
    <name type="scientific">Pollutimonas bauzanensis</name>
    <dbReference type="NCBI Taxonomy" id="658167"/>
    <lineage>
        <taxon>Bacteria</taxon>
        <taxon>Pseudomonadati</taxon>
        <taxon>Pseudomonadota</taxon>
        <taxon>Betaproteobacteria</taxon>
        <taxon>Burkholderiales</taxon>
        <taxon>Alcaligenaceae</taxon>
        <taxon>Pollutimonas</taxon>
    </lineage>
</organism>
<dbReference type="Pfam" id="PF13409">
    <property type="entry name" value="GST_N_2"/>
    <property type="match status" value="1"/>
</dbReference>
<dbReference type="SUPFAM" id="SSF47616">
    <property type="entry name" value="GST C-terminal domain-like"/>
    <property type="match status" value="1"/>
</dbReference>
<protein>
    <submittedName>
        <fullName evidence="3">Glutathione S-transferase</fullName>
    </submittedName>
</protein>
<dbReference type="InterPro" id="IPR004046">
    <property type="entry name" value="GST_C"/>
</dbReference>
<dbReference type="SFLD" id="SFLDS00019">
    <property type="entry name" value="Glutathione_Transferase_(cytos"/>
    <property type="match status" value="1"/>
</dbReference>
<evidence type="ECO:0000313" key="3">
    <source>
        <dbReference type="EMBL" id="SHI17039.1"/>
    </source>
</evidence>
<dbReference type="RefSeq" id="WP_073105856.1">
    <property type="nucleotide sequence ID" value="NZ_FQXE01000011.1"/>
</dbReference>
<gene>
    <name evidence="3" type="ORF">SAMN04488135_11175</name>
</gene>
<dbReference type="SUPFAM" id="SSF52833">
    <property type="entry name" value="Thioredoxin-like"/>
    <property type="match status" value="1"/>
</dbReference>
<feature type="domain" description="GST C-terminal" evidence="2">
    <location>
        <begin position="84"/>
        <end position="198"/>
    </location>
</feature>
<dbReference type="InterPro" id="IPR036249">
    <property type="entry name" value="Thioredoxin-like_sf"/>
</dbReference>
<name>A0A1M5YYD7_9BURK</name>
<dbReference type="PROSITE" id="PS50405">
    <property type="entry name" value="GST_CTER"/>
    <property type="match status" value="1"/>
</dbReference>
<dbReference type="EMBL" id="FQXE01000011">
    <property type="protein sequence ID" value="SHI17039.1"/>
    <property type="molecule type" value="Genomic_DNA"/>
</dbReference>